<accession>A0A7W3J9I4</accession>
<name>A0A7W3J9I4_9MICO</name>
<organism evidence="2 3">
    <name type="scientific">Promicromonospora sukumoe</name>
    <dbReference type="NCBI Taxonomy" id="88382"/>
    <lineage>
        <taxon>Bacteria</taxon>
        <taxon>Bacillati</taxon>
        <taxon>Actinomycetota</taxon>
        <taxon>Actinomycetes</taxon>
        <taxon>Micrococcales</taxon>
        <taxon>Promicromonosporaceae</taxon>
        <taxon>Promicromonospora</taxon>
    </lineage>
</organism>
<keyword evidence="3" id="KW-1185">Reference proteome</keyword>
<comment type="caution">
    <text evidence="2">The sequence shown here is derived from an EMBL/GenBank/DDBJ whole genome shotgun (WGS) entry which is preliminary data.</text>
</comment>
<feature type="domain" description="Amine oxidase" evidence="1">
    <location>
        <begin position="52"/>
        <end position="294"/>
    </location>
</feature>
<proteinExistence type="predicted"/>
<dbReference type="PANTHER" id="PTHR42923:SF26">
    <property type="entry name" value="FMN REDUCTASE LOT6, PUTATIVE (AFU_ORTHOLOGUE AFUA_7G06600)-RELATED"/>
    <property type="match status" value="1"/>
</dbReference>
<evidence type="ECO:0000259" key="1">
    <source>
        <dbReference type="Pfam" id="PF01593"/>
    </source>
</evidence>
<dbReference type="Pfam" id="PF01593">
    <property type="entry name" value="Amino_oxidase"/>
    <property type="match status" value="1"/>
</dbReference>
<dbReference type="RefSeq" id="WP_182616989.1">
    <property type="nucleotide sequence ID" value="NZ_BAAATF010000003.1"/>
</dbReference>
<dbReference type="PROSITE" id="PS51318">
    <property type="entry name" value="TAT"/>
    <property type="match status" value="1"/>
</dbReference>
<dbReference type="Proteomes" id="UP000540568">
    <property type="component" value="Unassembled WGS sequence"/>
</dbReference>
<evidence type="ECO:0000313" key="2">
    <source>
        <dbReference type="EMBL" id="MBA8808750.1"/>
    </source>
</evidence>
<dbReference type="InterPro" id="IPR006311">
    <property type="entry name" value="TAT_signal"/>
</dbReference>
<dbReference type="AlphaFoldDB" id="A0A7W3J9I4"/>
<dbReference type="GO" id="GO:0016491">
    <property type="term" value="F:oxidoreductase activity"/>
    <property type="evidence" value="ECO:0007669"/>
    <property type="project" value="InterPro"/>
</dbReference>
<protein>
    <submittedName>
        <fullName evidence="2">Glycine/D-amino acid oxidase-like deaminating enzyme</fullName>
    </submittedName>
</protein>
<dbReference type="Gene3D" id="1.10.405.20">
    <property type="match status" value="1"/>
</dbReference>
<dbReference type="Gene3D" id="3.30.70.1990">
    <property type="match status" value="1"/>
</dbReference>
<dbReference type="SUPFAM" id="SSF51905">
    <property type="entry name" value="FAD/NAD(P)-binding domain"/>
    <property type="match status" value="1"/>
</dbReference>
<dbReference type="InterPro" id="IPR050464">
    <property type="entry name" value="Zeta_carotene_desat/Oxidored"/>
</dbReference>
<gene>
    <name evidence="2" type="ORF">FHX71_002692</name>
</gene>
<dbReference type="EMBL" id="JACGWV010000001">
    <property type="protein sequence ID" value="MBA8808750.1"/>
    <property type="molecule type" value="Genomic_DNA"/>
</dbReference>
<dbReference type="PANTHER" id="PTHR42923">
    <property type="entry name" value="PROTOPORPHYRINOGEN OXIDASE"/>
    <property type="match status" value="1"/>
</dbReference>
<dbReference type="InterPro" id="IPR036188">
    <property type="entry name" value="FAD/NAD-bd_sf"/>
</dbReference>
<reference evidence="2 3" key="1">
    <citation type="submission" date="2020-07" db="EMBL/GenBank/DDBJ databases">
        <title>Sequencing the genomes of 1000 actinobacteria strains.</title>
        <authorList>
            <person name="Klenk H.-P."/>
        </authorList>
    </citation>
    <scope>NUCLEOTIDE SEQUENCE [LARGE SCALE GENOMIC DNA]</scope>
    <source>
        <strain evidence="2 3">DSM 44121</strain>
    </source>
</reference>
<evidence type="ECO:0000313" key="3">
    <source>
        <dbReference type="Proteomes" id="UP000540568"/>
    </source>
</evidence>
<dbReference type="Gene3D" id="3.50.50.60">
    <property type="entry name" value="FAD/NAD(P)-binding domain"/>
    <property type="match status" value="1"/>
</dbReference>
<dbReference type="InterPro" id="IPR002937">
    <property type="entry name" value="Amino_oxidase"/>
</dbReference>
<sequence>MNLSRKEMLRLIGTGAGAVALGSAATSPAAGSERGGPRDIVRDVVVIGGGAAGTYAAIRLRELGQSVVVVERDGRLGGHTQTYTDPASGSTLDIGVVVWHDQPLVRKWFERFDIPLRKASFGGGVTRYADYRTGREVQGYVPPNPGAALALYGEQLARFPYLEYGFDLPDPVPADLLLPFGDFVRRYGLDDVVPSVVQFGQGLGDLLRQPTLYVMKNFGSDILRNLQTGFLSTERRNNSELYQKALAELGDDVLLNSRVVSTERDGGRYASVRVDTPAGRRTIRAQKVLVTIPPLLGNLGGFDLDGLERQLFGQFRHSAYYTGILRDSGIPDDVSVRNIGLDTPYHVPQLPGVYVISPAGVPGLHNIKFGSPTALSDRAVQDEIRASMRRLRDAGTIPTARTDFATFASHTPFELTVPAAAVRAGFYRRLATLQGRNRTFYSGAAFHTHDSSLIWQFTETLLPRVVAS</sequence>